<keyword evidence="4" id="KW-1185">Reference proteome</keyword>
<proteinExistence type="predicted"/>
<feature type="region of interest" description="Disordered" evidence="1">
    <location>
        <begin position="23"/>
        <end position="43"/>
    </location>
</feature>
<sequence length="260" mass="28876">MSSIIGRTAFRAAPRLRPTPVARRWATSTAGTEERKAGKDALKQGAKRDPELYVLLAIMSGIFGIAGWHFSRSPTSASSERTVAQAANSKPWEAGGGEGKYQYHPGGDPNAPKKDAPSALNSVIIPNVTLPKVCPYVSRLCSSETDCSLGTPRPVQQVGQRRLLDTFLDSKTFPCLASIRQTHPPITHHTHHIFLCSVNKLKLRLYRVDTNGNSSEIKRTEKSLKEAITVQFYLFFEILSLIIPNHLRYFHQFASTFLCR</sequence>
<gene>
    <name evidence="3" type="ORF">PDIGIT_LOCUS10819</name>
</gene>
<dbReference type="OrthoDB" id="3141857at2759"/>
<dbReference type="AlphaFoldDB" id="A0A9W4UKL6"/>
<organism evidence="3 4">
    <name type="scientific">Periconia digitata</name>
    <dbReference type="NCBI Taxonomy" id="1303443"/>
    <lineage>
        <taxon>Eukaryota</taxon>
        <taxon>Fungi</taxon>
        <taxon>Dikarya</taxon>
        <taxon>Ascomycota</taxon>
        <taxon>Pezizomycotina</taxon>
        <taxon>Dothideomycetes</taxon>
        <taxon>Pleosporomycetidae</taxon>
        <taxon>Pleosporales</taxon>
        <taxon>Massarineae</taxon>
        <taxon>Periconiaceae</taxon>
        <taxon>Periconia</taxon>
    </lineage>
</organism>
<dbReference type="Proteomes" id="UP001152607">
    <property type="component" value="Unassembled WGS sequence"/>
</dbReference>
<keyword evidence="2" id="KW-0812">Transmembrane</keyword>
<evidence type="ECO:0000313" key="4">
    <source>
        <dbReference type="Proteomes" id="UP001152607"/>
    </source>
</evidence>
<dbReference type="PANTHER" id="PTHR40466">
    <property type="entry name" value="EXPRESSED PROTEIN"/>
    <property type="match status" value="1"/>
</dbReference>
<comment type="caution">
    <text evidence="3">The sequence shown here is derived from an EMBL/GenBank/DDBJ whole genome shotgun (WGS) entry which is preliminary data.</text>
</comment>
<keyword evidence="2" id="KW-0472">Membrane</keyword>
<protein>
    <submittedName>
        <fullName evidence="3">Uncharacterized protein</fullName>
    </submittedName>
</protein>
<accession>A0A9W4UKL6</accession>
<feature type="region of interest" description="Disordered" evidence="1">
    <location>
        <begin position="79"/>
        <end position="115"/>
    </location>
</feature>
<dbReference type="EMBL" id="CAOQHR010000007">
    <property type="protein sequence ID" value="CAI6337705.1"/>
    <property type="molecule type" value="Genomic_DNA"/>
</dbReference>
<feature type="transmembrane region" description="Helical" evidence="2">
    <location>
        <begin position="52"/>
        <end position="70"/>
    </location>
</feature>
<feature type="compositionally biased region" description="Basic and acidic residues" evidence="1">
    <location>
        <begin position="32"/>
        <end position="43"/>
    </location>
</feature>
<name>A0A9W4UKL6_9PLEO</name>
<dbReference type="PANTHER" id="PTHR40466:SF1">
    <property type="entry name" value="FUNGAL PROTEIN"/>
    <property type="match status" value="1"/>
</dbReference>
<dbReference type="InterPro" id="IPR039965">
    <property type="entry name" value="C3H7.08c"/>
</dbReference>
<feature type="compositionally biased region" description="Polar residues" evidence="1">
    <location>
        <begin position="79"/>
        <end position="88"/>
    </location>
</feature>
<keyword evidence="2" id="KW-1133">Transmembrane helix</keyword>
<evidence type="ECO:0000313" key="3">
    <source>
        <dbReference type="EMBL" id="CAI6337705.1"/>
    </source>
</evidence>
<evidence type="ECO:0000256" key="1">
    <source>
        <dbReference type="SAM" id="MobiDB-lite"/>
    </source>
</evidence>
<evidence type="ECO:0000256" key="2">
    <source>
        <dbReference type="SAM" id="Phobius"/>
    </source>
</evidence>
<reference evidence="3" key="1">
    <citation type="submission" date="2023-01" db="EMBL/GenBank/DDBJ databases">
        <authorList>
            <person name="Van Ghelder C."/>
            <person name="Rancurel C."/>
        </authorList>
    </citation>
    <scope>NUCLEOTIDE SEQUENCE</scope>
    <source>
        <strain evidence="3">CNCM I-4278</strain>
    </source>
</reference>